<organism evidence="2 3">
    <name type="scientific">Lasiosphaeria ovina</name>
    <dbReference type="NCBI Taxonomy" id="92902"/>
    <lineage>
        <taxon>Eukaryota</taxon>
        <taxon>Fungi</taxon>
        <taxon>Dikarya</taxon>
        <taxon>Ascomycota</taxon>
        <taxon>Pezizomycotina</taxon>
        <taxon>Sordariomycetes</taxon>
        <taxon>Sordariomycetidae</taxon>
        <taxon>Sordariales</taxon>
        <taxon>Lasiosphaeriaceae</taxon>
        <taxon>Lasiosphaeria</taxon>
    </lineage>
</organism>
<dbReference type="Proteomes" id="UP001287356">
    <property type="component" value="Unassembled WGS sequence"/>
</dbReference>
<comment type="caution">
    <text evidence="2">The sequence shown here is derived from an EMBL/GenBank/DDBJ whole genome shotgun (WGS) entry which is preliminary data.</text>
</comment>
<sequence length="215" mass="23071">MVSTCTQDITSSTSPPPADESFRIANFNQLYKPPSSSSPVTTNRLGYRSRNHEVALLAVAGAHLAHCVPTASGLNARSSIQLQKRDGFCKGFFAEAPLDTGISAPKKIDCEAAVAALKLNGARTWSLNLDTKQRELAVHGTCALSVWNPNAESIDIGEADLIDVIQFFTVSFPNRGYVKGSGTLWCNEDGEGNRKDLPFKLDYPDGNVNGGGLKL</sequence>
<proteinExistence type="predicted"/>
<evidence type="ECO:0000313" key="2">
    <source>
        <dbReference type="EMBL" id="KAK3371062.1"/>
    </source>
</evidence>
<name>A0AAE0K7N3_9PEZI</name>
<keyword evidence="3" id="KW-1185">Reference proteome</keyword>
<reference evidence="2" key="1">
    <citation type="journal article" date="2023" name="Mol. Phylogenet. Evol.">
        <title>Genome-scale phylogeny and comparative genomics of the fungal order Sordariales.</title>
        <authorList>
            <person name="Hensen N."/>
            <person name="Bonometti L."/>
            <person name="Westerberg I."/>
            <person name="Brannstrom I.O."/>
            <person name="Guillou S."/>
            <person name="Cros-Aarteil S."/>
            <person name="Calhoun S."/>
            <person name="Haridas S."/>
            <person name="Kuo A."/>
            <person name="Mondo S."/>
            <person name="Pangilinan J."/>
            <person name="Riley R."/>
            <person name="LaButti K."/>
            <person name="Andreopoulos B."/>
            <person name="Lipzen A."/>
            <person name="Chen C."/>
            <person name="Yan M."/>
            <person name="Daum C."/>
            <person name="Ng V."/>
            <person name="Clum A."/>
            <person name="Steindorff A."/>
            <person name="Ohm R.A."/>
            <person name="Martin F."/>
            <person name="Silar P."/>
            <person name="Natvig D.O."/>
            <person name="Lalanne C."/>
            <person name="Gautier V."/>
            <person name="Ament-Velasquez S.L."/>
            <person name="Kruys A."/>
            <person name="Hutchinson M.I."/>
            <person name="Powell A.J."/>
            <person name="Barry K."/>
            <person name="Miller A.N."/>
            <person name="Grigoriev I.V."/>
            <person name="Debuchy R."/>
            <person name="Gladieux P."/>
            <person name="Hiltunen Thoren M."/>
            <person name="Johannesson H."/>
        </authorList>
    </citation>
    <scope>NUCLEOTIDE SEQUENCE</scope>
    <source>
        <strain evidence="2">CBS 958.72</strain>
    </source>
</reference>
<accession>A0AAE0K7N3</accession>
<reference evidence="2" key="2">
    <citation type="submission" date="2023-06" db="EMBL/GenBank/DDBJ databases">
        <authorList>
            <consortium name="Lawrence Berkeley National Laboratory"/>
            <person name="Haridas S."/>
            <person name="Hensen N."/>
            <person name="Bonometti L."/>
            <person name="Westerberg I."/>
            <person name="Brannstrom I.O."/>
            <person name="Guillou S."/>
            <person name="Cros-Aarteil S."/>
            <person name="Calhoun S."/>
            <person name="Kuo A."/>
            <person name="Mondo S."/>
            <person name="Pangilinan J."/>
            <person name="Riley R."/>
            <person name="Labutti K."/>
            <person name="Andreopoulos B."/>
            <person name="Lipzen A."/>
            <person name="Chen C."/>
            <person name="Yanf M."/>
            <person name="Daum C."/>
            <person name="Ng V."/>
            <person name="Clum A."/>
            <person name="Steindorff A."/>
            <person name="Ohm R."/>
            <person name="Martin F."/>
            <person name="Silar P."/>
            <person name="Natvig D."/>
            <person name="Lalanne C."/>
            <person name="Gautier V."/>
            <person name="Ament-Velasquez S.L."/>
            <person name="Kruys A."/>
            <person name="Hutchinson M.I."/>
            <person name="Powell A.J."/>
            <person name="Barry K."/>
            <person name="Miller A.N."/>
            <person name="Grigoriev I.V."/>
            <person name="Debuchy R."/>
            <person name="Gladieux P."/>
            <person name="Thoren M.H."/>
            <person name="Johannesson H."/>
        </authorList>
    </citation>
    <scope>NUCLEOTIDE SEQUENCE</scope>
    <source>
        <strain evidence="2">CBS 958.72</strain>
    </source>
</reference>
<evidence type="ECO:0000259" key="1">
    <source>
        <dbReference type="Pfam" id="PF14856"/>
    </source>
</evidence>
<dbReference type="Pfam" id="PF14856">
    <property type="entry name" value="Hce2"/>
    <property type="match status" value="1"/>
</dbReference>
<feature type="domain" description="Ecp2 effector protein-like" evidence="1">
    <location>
        <begin position="100"/>
        <end position="186"/>
    </location>
</feature>
<dbReference type="InterPro" id="IPR029226">
    <property type="entry name" value="Ecp2-like"/>
</dbReference>
<dbReference type="EMBL" id="JAULSN010000005">
    <property type="protein sequence ID" value="KAK3371062.1"/>
    <property type="molecule type" value="Genomic_DNA"/>
</dbReference>
<dbReference type="AlphaFoldDB" id="A0AAE0K7N3"/>
<evidence type="ECO:0000313" key="3">
    <source>
        <dbReference type="Proteomes" id="UP001287356"/>
    </source>
</evidence>
<gene>
    <name evidence="2" type="ORF">B0T24DRAFT_680186</name>
</gene>
<protein>
    <recommendedName>
        <fullName evidence="1">Ecp2 effector protein-like domain-containing protein</fullName>
    </recommendedName>
</protein>